<protein>
    <submittedName>
        <fullName evidence="1">Uncharacterized protein</fullName>
    </submittedName>
</protein>
<name>A0A0F9C435_9ZZZZ</name>
<dbReference type="EMBL" id="LAZR01048676">
    <property type="protein sequence ID" value="KKK91391.1"/>
    <property type="molecule type" value="Genomic_DNA"/>
</dbReference>
<accession>A0A0F9C435</accession>
<comment type="caution">
    <text evidence="1">The sequence shown here is derived from an EMBL/GenBank/DDBJ whole genome shotgun (WGS) entry which is preliminary data.</text>
</comment>
<organism evidence="1">
    <name type="scientific">marine sediment metagenome</name>
    <dbReference type="NCBI Taxonomy" id="412755"/>
    <lineage>
        <taxon>unclassified sequences</taxon>
        <taxon>metagenomes</taxon>
        <taxon>ecological metagenomes</taxon>
    </lineage>
</organism>
<dbReference type="AlphaFoldDB" id="A0A0F9C435"/>
<evidence type="ECO:0000313" key="1">
    <source>
        <dbReference type="EMBL" id="KKK91391.1"/>
    </source>
</evidence>
<gene>
    <name evidence="1" type="ORF">LCGC14_2713470</name>
</gene>
<sequence>MKAKSAGELYTLERPDFYDAQANSPNPLRKWFHRT</sequence>
<reference evidence="1" key="1">
    <citation type="journal article" date="2015" name="Nature">
        <title>Complex archaea that bridge the gap between prokaryotes and eukaryotes.</title>
        <authorList>
            <person name="Spang A."/>
            <person name="Saw J.H."/>
            <person name="Jorgensen S.L."/>
            <person name="Zaremba-Niedzwiedzka K."/>
            <person name="Martijn J."/>
            <person name="Lind A.E."/>
            <person name="van Eijk R."/>
            <person name="Schleper C."/>
            <person name="Guy L."/>
            <person name="Ettema T.J."/>
        </authorList>
    </citation>
    <scope>NUCLEOTIDE SEQUENCE</scope>
</reference>
<proteinExistence type="predicted"/>
<feature type="non-terminal residue" evidence="1">
    <location>
        <position position="35"/>
    </location>
</feature>